<keyword evidence="3" id="KW-1185">Reference proteome</keyword>
<accession>A0A1Y6FVN1</accession>
<organism evidence="2 3">
    <name type="scientific">Sphingopyxis terrae subsp. ummariensis</name>
    <dbReference type="NCBI Taxonomy" id="429001"/>
    <lineage>
        <taxon>Bacteria</taxon>
        <taxon>Pseudomonadati</taxon>
        <taxon>Pseudomonadota</taxon>
        <taxon>Alphaproteobacteria</taxon>
        <taxon>Sphingomonadales</taxon>
        <taxon>Sphingomonadaceae</taxon>
        <taxon>Sphingopyxis</taxon>
    </lineage>
</organism>
<dbReference type="RefSeq" id="WP_165760645.1">
    <property type="nucleotide sequence ID" value="NZ_FXWL01000002.1"/>
</dbReference>
<proteinExistence type="predicted"/>
<name>A0A1Y6FVN1_9SPHN</name>
<reference evidence="3" key="1">
    <citation type="submission" date="2017-04" db="EMBL/GenBank/DDBJ databases">
        <authorList>
            <person name="Varghese N."/>
            <person name="Submissions S."/>
        </authorList>
    </citation>
    <scope>NUCLEOTIDE SEQUENCE [LARGE SCALE GENOMIC DNA]</scope>
    <source>
        <strain evidence="3">UI2</strain>
    </source>
</reference>
<protein>
    <submittedName>
        <fullName evidence="2">Uncharacterized protein</fullName>
    </submittedName>
</protein>
<gene>
    <name evidence="2" type="ORF">SAMN06295984_2051</name>
</gene>
<feature type="transmembrane region" description="Helical" evidence="1">
    <location>
        <begin position="61"/>
        <end position="89"/>
    </location>
</feature>
<keyword evidence="1" id="KW-1133">Transmembrane helix</keyword>
<evidence type="ECO:0000256" key="1">
    <source>
        <dbReference type="SAM" id="Phobius"/>
    </source>
</evidence>
<keyword evidence="1" id="KW-0472">Membrane</keyword>
<dbReference type="AlphaFoldDB" id="A0A1Y6FVN1"/>
<evidence type="ECO:0000313" key="3">
    <source>
        <dbReference type="Proteomes" id="UP000194469"/>
    </source>
</evidence>
<keyword evidence="1" id="KW-0812">Transmembrane</keyword>
<sequence>MEMLRIACFLTLLLAATIYAMRKGGGPERAMAIILIAMLAADRLLHLTVPPRFEALDPGHLAIDIAAAAATLLLALAAHRFWPLIAAALQMLPLLAHVSRAVDVSVHPIAYLSMQVAASWLLPPLLVLGTWRHRKRLQFCGSDRSWRDLWQRSNPNMRGQ</sequence>
<feature type="transmembrane region" description="Helical" evidence="1">
    <location>
        <begin position="109"/>
        <end position="128"/>
    </location>
</feature>
<dbReference type="Proteomes" id="UP000194469">
    <property type="component" value="Unassembled WGS sequence"/>
</dbReference>
<evidence type="ECO:0000313" key="2">
    <source>
        <dbReference type="EMBL" id="SMQ76613.1"/>
    </source>
</evidence>
<dbReference type="EMBL" id="FXWL01000002">
    <property type="protein sequence ID" value="SMQ76613.1"/>
    <property type="molecule type" value="Genomic_DNA"/>
</dbReference>
<dbReference type="GeneID" id="303003546"/>